<proteinExistence type="predicted"/>
<reference evidence="3" key="1">
    <citation type="submission" date="2023-06" db="EMBL/GenBank/DDBJ databases">
        <title>Itaconate inhibition of nontuberculous mycobacteria.</title>
        <authorList>
            <person name="Spilker T."/>
        </authorList>
    </citation>
    <scope>NUCLEOTIDE SEQUENCE [LARGE SCALE GENOMIC DNA]</scope>
    <source>
        <strain evidence="3">FLAC1071</strain>
    </source>
</reference>
<organism evidence="2 3">
    <name type="scientific">Mycobacterium intracellulare subsp. chimaera</name>
    <dbReference type="NCBI Taxonomy" id="222805"/>
    <lineage>
        <taxon>Bacteria</taxon>
        <taxon>Bacillati</taxon>
        <taxon>Actinomycetota</taxon>
        <taxon>Actinomycetes</taxon>
        <taxon>Mycobacteriales</taxon>
        <taxon>Mycobacteriaceae</taxon>
        <taxon>Mycobacterium</taxon>
        <taxon>Mycobacterium avium complex (MAC)</taxon>
    </lineage>
</organism>
<protein>
    <submittedName>
        <fullName evidence="2">Uncharacterized protein</fullName>
    </submittedName>
</protein>
<dbReference type="Proteomes" id="UP001529272">
    <property type="component" value="Unassembled WGS sequence"/>
</dbReference>
<evidence type="ECO:0000313" key="2">
    <source>
        <dbReference type="EMBL" id="MDM3928674.1"/>
    </source>
</evidence>
<reference evidence="2 3" key="2">
    <citation type="submission" date="2023-06" db="EMBL/GenBank/DDBJ databases">
        <title>Itaconate inhibition of nontuberculous mycobacteria.</title>
        <authorList>
            <person name="Breen P."/>
            <person name="Zimbric M."/>
            <person name="Caverly L."/>
        </authorList>
    </citation>
    <scope>NUCLEOTIDE SEQUENCE [LARGE SCALE GENOMIC DNA]</scope>
    <source>
        <strain evidence="2 3">FLAC1071</strain>
    </source>
</reference>
<evidence type="ECO:0000256" key="1">
    <source>
        <dbReference type="SAM" id="MobiDB-lite"/>
    </source>
</evidence>
<feature type="compositionally biased region" description="Polar residues" evidence="1">
    <location>
        <begin position="1"/>
        <end position="17"/>
    </location>
</feature>
<keyword evidence="3" id="KW-1185">Reference proteome</keyword>
<comment type="caution">
    <text evidence="2">The sequence shown here is derived from an EMBL/GenBank/DDBJ whole genome shotgun (WGS) entry which is preliminary data.</text>
</comment>
<gene>
    <name evidence="2" type="ORF">QRB35_21935</name>
</gene>
<sequence>MQTQTAPAPTVSVVNQPDSDRPTVDIAMICELSQEHHDSPFRATLVHEETRHWDDDPDPDVIDTIICTTEIPCHWRDVFAAINQWLHTTYGLYVPPAAWRPGSTGPDTGVIMLLHGQAAAA</sequence>
<accession>A0ABT7P5W2</accession>
<dbReference type="EMBL" id="JASZZX010000025">
    <property type="protein sequence ID" value="MDM3928674.1"/>
    <property type="molecule type" value="Genomic_DNA"/>
</dbReference>
<evidence type="ECO:0000313" key="3">
    <source>
        <dbReference type="Proteomes" id="UP001529272"/>
    </source>
</evidence>
<dbReference type="RefSeq" id="WP_142383117.1">
    <property type="nucleotide sequence ID" value="NZ_CP012886.2"/>
</dbReference>
<name>A0ABT7P5W2_MYCIT</name>
<feature type="region of interest" description="Disordered" evidence="1">
    <location>
        <begin position="1"/>
        <end position="20"/>
    </location>
</feature>